<reference evidence="1" key="1">
    <citation type="journal article" date="2023" name="Mol. Phylogenet. Evol.">
        <title>Genome-scale phylogeny and comparative genomics of the fungal order Sordariales.</title>
        <authorList>
            <person name="Hensen N."/>
            <person name="Bonometti L."/>
            <person name="Westerberg I."/>
            <person name="Brannstrom I.O."/>
            <person name="Guillou S."/>
            <person name="Cros-Aarteil S."/>
            <person name="Calhoun S."/>
            <person name="Haridas S."/>
            <person name="Kuo A."/>
            <person name="Mondo S."/>
            <person name="Pangilinan J."/>
            <person name="Riley R."/>
            <person name="LaButti K."/>
            <person name="Andreopoulos B."/>
            <person name="Lipzen A."/>
            <person name="Chen C."/>
            <person name="Yan M."/>
            <person name="Daum C."/>
            <person name="Ng V."/>
            <person name="Clum A."/>
            <person name="Steindorff A."/>
            <person name="Ohm R.A."/>
            <person name="Martin F."/>
            <person name="Silar P."/>
            <person name="Natvig D.O."/>
            <person name="Lalanne C."/>
            <person name="Gautier V."/>
            <person name="Ament-Velasquez S.L."/>
            <person name="Kruys A."/>
            <person name="Hutchinson M.I."/>
            <person name="Powell A.J."/>
            <person name="Barry K."/>
            <person name="Miller A.N."/>
            <person name="Grigoriev I.V."/>
            <person name="Debuchy R."/>
            <person name="Gladieux P."/>
            <person name="Hiltunen Thoren M."/>
            <person name="Johannesson H."/>
        </authorList>
    </citation>
    <scope>NUCLEOTIDE SEQUENCE</scope>
    <source>
        <strain evidence="1">CBS 731.68</strain>
    </source>
</reference>
<protein>
    <submittedName>
        <fullName evidence="1">Uncharacterized protein</fullName>
    </submittedName>
</protein>
<evidence type="ECO:0000313" key="2">
    <source>
        <dbReference type="Proteomes" id="UP001302602"/>
    </source>
</evidence>
<name>A0AAN6TVG9_9PEZI</name>
<dbReference type="RefSeq" id="XP_062645269.1">
    <property type="nucleotide sequence ID" value="XM_062785763.1"/>
</dbReference>
<dbReference type="AlphaFoldDB" id="A0AAN6TVG9"/>
<dbReference type="EMBL" id="MU853233">
    <property type="protein sequence ID" value="KAK4121498.1"/>
    <property type="molecule type" value="Genomic_DNA"/>
</dbReference>
<accession>A0AAN6TVG9</accession>
<dbReference type="Proteomes" id="UP001302602">
    <property type="component" value="Unassembled WGS sequence"/>
</dbReference>
<comment type="caution">
    <text evidence="1">The sequence shown here is derived from an EMBL/GenBank/DDBJ whole genome shotgun (WGS) entry which is preliminary data.</text>
</comment>
<reference evidence="1" key="2">
    <citation type="submission" date="2023-05" db="EMBL/GenBank/DDBJ databases">
        <authorList>
            <consortium name="Lawrence Berkeley National Laboratory"/>
            <person name="Steindorff A."/>
            <person name="Hensen N."/>
            <person name="Bonometti L."/>
            <person name="Westerberg I."/>
            <person name="Brannstrom I.O."/>
            <person name="Guillou S."/>
            <person name="Cros-Aarteil S."/>
            <person name="Calhoun S."/>
            <person name="Haridas S."/>
            <person name="Kuo A."/>
            <person name="Mondo S."/>
            <person name="Pangilinan J."/>
            <person name="Riley R."/>
            <person name="Labutti K."/>
            <person name="Andreopoulos B."/>
            <person name="Lipzen A."/>
            <person name="Chen C."/>
            <person name="Yanf M."/>
            <person name="Daum C."/>
            <person name="Ng V."/>
            <person name="Clum A."/>
            <person name="Ohm R."/>
            <person name="Martin F."/>
            <person name="Silar P."/>
            <person name="Natvig D."/>
            <person name="Lalanne C."/>
            <person name="Gautier V."/>
            <person name="Ament-Velasquez S.L."/>
            <person name="Kruys A."/>
            <person name="Hutchinson M.I."/>
            <person name="Powell A.J."/>
            <person name="Barry K."/>
            <person name="Miller A.N."/>
            <person name="Grigoriev I.V."/>
            <person name="Debuchy R."/>
            <person name="Gladieux P."/>
            <person name="Thoren M.H."/>
            <person name="Johannesson H."/>
        </authorList>
    </citation>
    <scope>NUCLEOTIDE SEQUENCE</scope>
    <source>
        <strain evidence="1">CBS 731.68</strain>
    </source>
</reference>
<organism evidence="1 2">
    <name type="scientific">Parathielavia appendiculata</name>
    <dbReference type="NCBI Taxonomy" id="2587402"/>
    <lineage>
        <taxon>Eukaryota</taxon>
        <taxon>Fungi</taxon>
        <taxon>Dikarya</taxon>
        <taxon>Ascomycota</taxon>
        <taxon>Pezizomycotina</taxon>
        <taxon>Sordariomycetes</taxon>
        <taxon>Sordariomycetidae</taxon>
        <taxon>Sordariales</taxon>
        <taxon>Chaetomiaceae</taxon>
        <taxon>Parathielavia</taxon>
    </lineage>
</organism>
<dbReference type="GeneID" id="87822529"/>
<sequence length="103" mass="11611">MMDCRLISRFEASLFPPGYWLTTVISFLCRSSCFASPTIRVCGRDATSSTRPGSCLGLMSQRTKNCWSSLGSCIESSIKQSRRRQHTLGVRSTCQEFWQDGCR</sequence>
<proteinExistence type="predicted"/>
<keyword evidence="2" id="KW-1185">Reference proteome</keyword>
<gene>
    <name evidence="1" type="ORF">N657DRAFT_107951</name>
</gene>
<evidence type="ECO:0000313" key="1">
    <source>
        <dbReference type="EMBL" id="KAK4121498.1"/>
    </source>
</evidence>